<dbReference type="PRINTS" id="PR00455">
    <property type="entry name" value="HTHTETR"/>
</dbReference>
<feature type="domain" description="HTH tetR-type" evidence="6">
    <location>
        <begin position="9"/>
        <end position="69"/>
    </location>
</feature>
<keyword evidence="1" id="KW-0678">Repressor</keyword>
<feature type="DNA-binding region" description="H-T-H motif" evidence="5">
    <location>
        <begin position="32"/>
        <end position="51"/>
    </location>
</feature>
<dbReference type="PROSITE" id="PS50977">
    <property type="entry name" value="HTH_TETR_2"/>
    <property type="match status" value="1"/>
</dbReference>
<dbReference type="Pfam" id="PF00440">
    <property type="entry name" value="TetR_N"/>
    <property type="match status" value="1"/>
</dbReference>
<dbReference type="InterPro" id="IPR039538">
    <property type="entry name" value="BetI_C"/>
</dbReference>
<dbReference type="SUPFAM" id="SSF48498">
    <property type="entry name" value="Tetracyclin repressor-like, C-terminal domain"/>
    <property type="match status" value="1"/>
</dbReference>
<dbReference type="AlphaFoldDB" id="A0A4P6JJH4"/>
<dbReference type="Proteomes" id="UP000290365">
    <property type="component" value="Chromosome"/>
</dbReference>
<organism evidence="7 8">
    <name type="scientific">Ktedonosporobacter rubrisoli</name>
    <dbReference type="NCBI Taxonomy" id="2509675"/>
    <lineage>
        <taxon>Bacteria</taxon>
        <taxon>Bacillati</taxon>
        <taxon>Chloroflexota</taxon>
        <taxon>Ktedonobacteria</taxon>
        <taxon>Ktedonobacterales</taxon>
        <taxon>Ktedonosporobacteraceae</taxon>
        <taxon>Ktedonosporobacter</taxon>
    </lineage>
</organism>
<evidence type="ECO:0000256" key="4">
    <source>
        <dbReference type="ARBA" id="ARBA00023163"/>
    </source>
</evidence>
<dbReference type="GO" id="GO:0000976">
    <property type="term" value="F:transcription cis-regulatory region binding"/>
    <property type="evidence" value="ECO:0007669"/>
    <property type="project" value="TreeGrafter"/>
</dbReference>
<dbReference type="OrthoDB" id="9816296at2"/>
<dbReference type="InterPro" id="IPR050109">
    <property type="entry name" value="HTH-type_TetR-like_transc_reg"/>
</dbReference>
<dbReference type="RefSeq" id="WP_129885857.1">
    <property type="nucleotide sequence ID" value="NZ_CP035758.1"/>
</dbReference>
<reference evidence="7 8" key="1">
    <citation type="submission" date="2019-01" db="EMBL/GenBank/DDBJ databases">
        <title>Ktedonosporobacter rubrisoli SCAWS-G2.</title>
        <authorList>
            <person name="Huang Y."/>
            <person name="Yan B."/>
        </authorList>
    </citation>
    <scope>NUCLEOTIDE SEQUENCE [LARGE SCALE GENOMIC DNA]</scope>
    <source>
        <strain evidence="7 8">SCAWS-G2</strain>
    </source>
</reference>
<evidence type="ECO:0000256" key="3">
    <source>
        <dbReference type="ARBA" id="ARBA00023125"/>
    </source>
</evidence>
<dbReference type="InterPro" id="IPR009057">
    <property type="entry name" value="Homeodomain-like_sf"/>
</dbReference>
<dbReference type="GO" id="GO:0003700">
    <property type="term" value="F:DNA-binding transcription factor activity"/>
    <property type="evidence" value="ECO:0007669"/>
    <property type="project" value="TreeGrafter"/>
</dbReference>
<dbReference type="PROSITE" id="PS01081">
    <property type="entry name" value="HTH_TETR_1"/>
    <property type="match status" value="1"/>
</dbReference>
<accession>A0A4P6JJH4</accession>
<evidence type="ECO:0000313" key="7">
    <source>
        <dbReference type="EMBL" id="QBD75258.1"/>
    </source>
</evidence>
<dbReference type="KEGG" id="kbs:EPA93_04305"/>
<evidence type="ECO:0000313" key="8">
    <source>
        <dbReference type="Proteomes" id="UP000290365"/>
    </source>
</evidence>
<dbReference type="Gene3D" id="1.10.357.10">
    <property type="entry name" value="Tetracycline Repressor, domain 2"/>
    <property type="match status" value="1"/>
</dbReference>
<dbReference type="Pfam" id="PF13977">
    <property type="entry name" value="TetR_C_6"/>
    <property type="match status" value="1"/>
</dbReference>
<dbReference type="InterPro" id="IPR036271">
    <property type="entry name" value="Tet_transcr_reg_TetR-rel_C_sf"/>
</dbReference>
<keyword evidence="3 5" id="KW-0238">DNA-binding</keyword>
<name>A0A4P6JJH4_KTERU</name>
<evidence type="ECO:0000256" key="2">
    <source>
        <dbReference type="ARBA" id="ARBA00023015"/>
    </source>
</evidence>
<dbReference type="InterPro" id="IPR001647">
    <property type="entry name" value="HTH_TetR"/>
</dbReference>
<evidence type="ECO:0000256" key="5">
    <source>
        <dbReference type="PROSITE-ProRule" id="PRU00335"/>
    </source>
</evidence>
<evidence type="ECO:0000256" key="1">
    <source>
        <dbReference type="ARBA" id="ARBA00022491"/>
    </source>
</evidence>
<gene>
    <name evidence="7" type="ORF">EPA93_04305</name>
</gene>
<protein>
    <submittedName>
        <fullName evidence="7">TetR family transcriptional regulator</fullName>
    </submittedName>
</protein>
<dbReference type="PANTHER" id="PTHR30055:SF234">
    <property type="entry name" value="HTH-TYPE TRANSCRIPTIONAL REGULATOR BETI"/>
    <property type="match status" value="1"/>
</dbReference>
<dbReference type="PANTHER" id="PTHR30055">
    <property type="entry name" value="HTH-TYPE TRANSCRIPTIONAL REGULATOR RUTR"/>
    <property type="match status" value="1"/>
</dbReference>
<proteinExistence type="predicted"/>
<dbReference type="EMBL" id="CP035758">
    <property type="protein sequence ID" value="QBD75258.1"/>
    <property type="molecule type" value="Genomic_DNA"/>
</dbReference>
<keyword evidence="2" id="KW-0805">Transcription regulation</keyword>
<sequence>MPGKKASEALRREQIIQAAFRVAKQKGLEQLTIRLVAAEAGLSNGLVFFHFQSKETLLLALLDWLLASIFELWEASEDLPPAERVFTLIRLDLQDLSQDEHDGARLNLFFAYWALAVHDPIIKERIQQALERSRQAFLPAVQAWIESDPVRFHDVTAEALVTTCIGIVQGCAMQALLNEQRVDVEQLVRVIRALLLPSFSSANSQ</sequence>
<evidence type="ECO:0000259" key="6">
    <source>
        <dbReference type="PROSITE" id="PS50977"/>
    </source>
</evidence>
<dbReference type="InterPro" id="IPR023772">
    <property type="entry name" value="DNA-bd_HTH_TetR-type_CS"/>
</dbReference>
<dbReference type="SUPFAM" id="SSF46689">
    <property type="entry name" value="Homeodomain-like"/>
    <property type="match status" value="1"/>
</dbReference>
<keyword evidence="4" id="KW-0804">Transcription</keyword>
<keyword evidence="8" id="KW-1185">Reference proteome</keyword>